<dbReference type="Pfam" id="PF14604">
    <property type="entry name" value="SH3_9"/>
    <property type="match status" value="1"/>
</dbReference>
<keyword evidence="1 2" id="KW-0728">SH3 domain</keyword>
<feature type="region of interest" description="Disordered" evidence="3">
    <location>
        <begin position="90"/>
        <end position="112"/>
    </location>
</feature>
<dbReference type="SMART" id="SM00326">
    <property type="entry name" value="SH3"/>
    <property type="match status" value="1"/>
</dbReference>
<dbReference type="InterPro" id="IPR001452">
    <property type="entry name" value="SH3_domain"/>
</dbReference>
<keyword evidence="6" id="KW-1185">Reference proteome</keyword>
<evidence type="ECO:0000259" key="4">
    <source>
        <dbReference type="PROSITE" id="PS50002"/>
    </source>
</evidence>
<evidence type="ECO:0000256" key="2">
    <source>
        <dbReference type="PROSITE-ProRule" id="PRU00192"/>
    </source>
</evidence>
<evidence type="ECO:0000313" key="6">
    <source>
        <dbReference type="Proteomes" id="UP000054248"/>
    </source>
</evidence>
<evidence type="ECO:0000313" key="5">
    <source>
        <dbReference type="EMBL" id="KIO26615.1"/>
    </source>
</evidence>
<dbReference type="HOGENOM" id="CLU_1469263_0_0_1"/>
<dbReference type="CDD" id="cd00174">
    <property type="entry name" value="SH3"/>
    <property type="match status" value="1"/>
</dbReference>
<feature type="domain" description="SH3" evidence="4">
    <location>
        <begin position="115"/>
        <end position="180"/>
    </location>
</feature>
<dbReference type="SUPFAM" id="SSF50044">
    <property type="entry name" value="SH3-domain"/>
    <property type="match status" value="1"/>
</dbReference>
<organism evidence="5 6">
    <name type="scientific">Tulasnella calospora MUT 4182</name>
    <dbReference type="NCBI Taxonomy" id="1051891"/>
    <lineage>
        <taxon>Eukaryota</taxon>
        <taxon>Fungi</taxon>
        <taxon>Dikarya</taxon>
        <taxon>Basidiomycota</taxon>
        <taxon>Agaricomycotina</taxon>
        <taxon>Agaricomycetes</taxon>
        <taxon>Cantharellales</taxon>
        <taxon>Tulasnellaceae</taxon>
        <taxon>Tulasnella</taxon>
    </lineage>
</organism>
<proteinExistence type="predicted"/>
<reference evidence="5 6" key="1">
    <citation type="submission" date="2014-04" db="EMBL/GenBank/DDBJ databases">
        <authorList>
            <consortium name="DOE Joint Genome Institute"/>
            <person name="Kuo A."/>
            <person name="Girlanda M."/>
            <person name="Perotto S."/>
            <person name="Kohler A."/>
            <person name="Nagy L.G."/>
            <person name="Floudas D."/>
            <person name="Copeland A."/>
            <person name="Barry K.W."/>
            <person name="Cichocki N."/>
            <person name="Veneault-Fourrey C."/>
            <person name="LaButti K."/>
            <person name="Lindquist E.A."/>
            <person name="Lipzen A."/>
            <person name="Lundell T."/>
            <person name="Morin E."/>
            <person name="Murat C."/>
            <person name="Sun H."/>
            <person name="Tunlid A."/>
            <person name="Henrissat B."/>
            <person name="Grigoriev I.V."/>
            <person name="Hibbett D.S."/>
            <person name="Martin F."/>
            <person name="Nordberg H.P."/>
            <person name="Cantor M.N."/>
            <person name="Hua S.X."/>
        </authorList>
    </citation>
    <scope>NUCLEOTIDE SEQUENCE [LARGE SCALE GENOMIC DNA]</scope>
    <source>
        <strain evidence="5 6">MUT 4182</strain>
    </source>
</reference>
<gene>
    <name evidence="5" type="ORF">M407DRAFT_199350</name>
</gene>
<dbReference type="InterPro" id="IPR036028">
    <property type="entry name" value="SH3-like_dom_sf"/>
</dbReference>
<evidence type="ECO:0000256" key="1">
    <source>
        <dbReference type="ARBA" id="ARBA00022443"/>
    </source>
</evidence>
<evidence type="ECO:0000256" key="3">
    <source>
        <dbReference type="SAM" id="MobiDB-lite"/>
    </source>
</evidence>
<feature type="compositionally biased region" description="Pro residues" evidence="3">
    <location>
        <begin position="97"/>
        <end position="107"/>
    </location>
</feature>
<dbReference type="PROSITE" id="PS50002">
    <property type="entry name" value="SH3"/>
    <property type="match status" value="1"/>
</dbReference>
<sequence length="184" mass="20099">MSYLTRLLLAYPSFRGGSGSECEEFISSVRKAAFNVGKVNDDGWQAGYASACLSGAALRFYEDLPENTQTSWKLLRAALLSKYPDAPKDPLASAVPDAPPASAPSPPAHGTQNSLKTLTALARWGYEPTEPGDLSLRVGDKINWVYTKHEGVPDDWWLGKNERTGSWGTFPSTWVYVVQETLTA</sequence>
<dbReference type="OrthoDB" id="3230105at2759"/>
<name>A0A0C3Q9D4_9AGAM</name>
<accession>A0A0C3Q9D4</accession>
<dbReference type="Gene3D" id="2.30.30.40">
    <property type="entry name" value="SH3 Domains"/>
    <property type="match status" value="1"/>
</dbReference>
<reference evidence="6" key="2">
    <citation type="submission" date="2015-01" db="EMBL/GenBank/DDBJ databases">
        <title>Evolutionary Origins and Diversification of the Mycorrhizal Mutualists.</title>
        <authorList>
            <consortium name="DOE Joint Genome Institute"/>
            <consortium name="Mycorrhizal Genomics Consortium"/>
            <person name="Kohler A."/>
            <person name="Kuo A."/>
            <person name="Nagy L.G."/>
            <person name="Floudas D."/>
            <person name="Copeland A."/>
            <person name="Barry K.W."/>
            <person name="Cichocki N."/>
            <person name="Veneault-Fourrey C."/>
            <person name="LaButti K."/>
            <person name="Lindquist E.A."/>
            <person name="Lipzen A."/>
            <person name="Lundell T."/>
            <person name="Morin E."/>
            <person name="Murat C."/>
            <person name="Riley R."/>
            <person name="Ohm R."/>
            <person name="Sun H."/>
            <person name="Tunlid A."/>
            <person name="Henrissat B."/>
            <person name="Grigoriev I.V."/>
            <person name="Hibbett D.S."/>
            <person name="Martin F."/>
        </authorList>
    </citation>
    <scope>NUCLEOTIDE SEQUENCE [LARGE SCALE GENOMIC DNA]</scope>
    <source>
        <strain evidence="6">MUT 4182</strain>
    </source>
</reference>
<dbReference type="EMBL" id="KN823021">
    <property type="protein sequence ID" value="KIO26615.1"/>
    <property type="molecule type" value="Genomic_DNA"/>
</dbReference>
<dbReference type="AlphaFoldDB" id="A0A0C3Q9D4"/>
<dbReference type="Proteomes" id="UP000054248">
    <property type="component" value="Unassembled WGS sequence"/>
</dbReference>
<protein>
    <recommendedName>
        <fullName evidence="4">SH3 domain-containing protein</fullName>
    </recommendedName>
</protein>